<sequence>SPGGVGVSSVAGSHPTLVTRPPSGADDQAWEVWEHHNSCVFENATPGIQEVLRAVIAEGNLWCSAAARKLQELLVREPTLGV</sequence>
<dbReference type="AlphaFoldDB" id="C6JRP5"/>
<evidence type="ECO:0000256" key="1">
    <source>
        <dbReference type="SAM" id="MobiDB-lite"/>
    </source>
</evidence>
<reference evidence="2" key="1">
    <citation type="journal article" date="2009" name="Nature">
        <title>The Sorghum bicolor genome and the diversification of grasses.</title>
        <authorList>
            <person name="Paterson A.H."/>
            <person name="Bowers J.E."/>
            <person name="Bruggmann R."/>
            <person name="Dubchak I."/>
            <person name="Grimwood J."/>
            <person name="Gundlach H."/>
            <person name="Haberer G."/>
            <person name="Hellsten U."/>
            <person name="Mitros T."/>
            <person name="Poliakov A."/>
            <person name="Schmutz J."/>
            <person name="Spannagl M."/>
            <person name="Tang H."/>
            <person name="Wang X."/>
            <person name="Wicker T."/>
            <person name="Bharti A.K."/>
            <person name="Chapman J."/>
            <person name="Feltus F.A."/>
            <person name="Gowik U."/>
            <person name="Grigoriev I.V."/>
            <person name="Lyons E."/>
            <person name="Maher C.A."/>
            <person name="Martis M."/>
            <person name="Narechania A."/>
            <person name="Otillar R.P."/>
            <person name="Penning B.W."/>
            <person name="Salamov A.A."/>
            <person name="Wang Y."/>
            <person name="Zhang L."/>
            <person name="Carpita N.C."/>
            <person name="Freeling M."/>
            <person name="Gingle A.R."/>
            <person name="Hash C.T."/>
            <person name="Keller B."/>
            <person name="Klein P."/>
            <person name="Kresovich S."/>
            <person name="McCann M.C."/>
            <person name="Ming R."/>
            <person name="Peterson D.G."/>
            <person name="Mehboob-ur-Rahman"/>
            <person name="Ware D."/>
            <person name="Westhoff P."/>
            <person name="Mayer K.F."/>
            <person name="Messing J."/>
            <person name="Rokhsar D.S."/>
        </authorList>
    </citation>
    <scope>NUCLEOTIDE SEQUENCE [LARGE SCALE GENOMIC DNA]</scope>
</reference>
<name>C6JRP5_SORBI</name>
<proteinExistence type="predicted"/>
<feature type="region of interest" description="Disordered" evidence="1">
    <location>
        <begin position="1"/>
        <end position="25"/>
    </location>
</feature>
<evidence type="ECO:0000313" key="2">
    <source>
        <dbReference type="EMBL" id="EES20182.1"/>
    </source>
</evidence>
<protein>
    <submittedName>
        <fullName evidence="2">Uncharacterized protein</fullName>
    </submittedName>
</protein>
<dbReference type="EMBL" id="GL002605">
    <property type="protein sequence ID" value="EES20182.1"/>
    <property type="molecule type" value="Genomic_DNA"/>
</dbReference>
<dbReference type="HOGENOM" id="CLU_2565308_0_0_1"/>
<accession>C6JRP5</accession>
<feature type="non-terminal residue" evidence="2">
    <location>
        <position position="1"/>
    </location>
</feature>
<gene>
    <name evidence="2" type="primary">Sb0011s011840</name>
    <name evidence="2" type="ORF">SORBIDRAFT_0011s011840</name>
</gene>
<organism evidence="2">
    <name type="scientific">Sorghum bicolor</name>
    <name type="common">Sorghum</name>
    <name type="synonym">Sorghum vulgare</name>
    <dbReference type="NCBI Taxonomy" id="4558"/>
    <lineage>
        <taxon>Eukaryota</taxon>
        <taxon>Viridiplantae</taxon>
        <taxon>Streptophyta</taxon>
        <taxon>Embryophyta</taxon>
        <taxon>Tracheophyta</taxon>
        <taxon>Spermatophyta</taxon>
        <taxon>Magnoliopsida</taxon>
        <taxon>Liliopsida</taxon>
        <taxon>Poales</taxon>
        <taxon>Poaceae</taxon>
        <taxon>PACMAD clade</taxon>
        <taxon>Panicoideae</taxon>
        <taxon>Andropogonodae</taxon>
        <taxon>Andropogoneae</taxon>
        <taxon>Sorghinae</taxon>
        <taxon>Sorghum</taxon>
    </lineage>
</organism>